<feature type="region of interest" description="Disordered" evidence="1">
    <location>
        <begin position="322"/>
        <end position="348"/>
    </location>
</feature>
<evidence type="ECO:0000313" key="4">
    <source>
        <dbReference type="Proteomes" id="UP000193642"/>
    </source>
</evidence>
<proteinExistence type="predicted"/>
<keyword evidence="2" id="KW-0472">Membrane</keyword>
<keyword evidence="2" id="KW-0812">Transmembrane</keyword>
<keyword evidence="4" id="KW-1185">Reference proteome</keyword>
<dbReference type="EMBL" id="MCGO01000047">
    <property type="protein sequence ID" value="ORY38003.1"/>
    <property type="molecule type" value="Genomic_DNA"/>
</dbReference>
<keyword evidence="2" id="KW-1133">Transmembrane helix</keyword>
<sequence>MTLYTFECDPTGTPTRLLVSNTDAGNGTIANPGNNNTLGNTVGGSVGVDLNYTKDSFGFTDVYVWANSNIFKSSYYFVTNQVTGEKVTFGNDWTLSFLSNKIRQIISIVSFPIFAAVIECNTGYILGTSSFAPLLLDDQLLTLPQVNDVYLQDFYAVVSSKFGPVQNLSQSLNNAAQFIHVNFPGTENWFVDRKMGTSNWKVGVNSCTITGKQLLFVIYMNVDSVEEQLNKLSVITGDIMAGIITVFVLIGIGFALVISRQLLAVVTQIKLAQDLKLDDMLNEEHERYSFIFELAELQKAFNGMMFVFKDFLKRNHQMTRRVGPGNSEAVKPSDNINFGSKPTNNSSN</sequence>
<evidence type="ECO:0000256" key="2">
    <source>
        <dbReference type="SAM" id="Phobius"/>
    </source>
</evidence>
<reference evidence="3 4" key="1">
    <citation type="submission" date="2016-07" db="EMBL/GenBank/DDBJ databases">
        <title>Pervasive Adenine N6-methylation of Active Genes in Fungi.</title>
        <authorList>
            <consortium name="DOE Joint Genome Institute"/>
            <person name="Mondo S.J."/>
            <person name="Dannebaum R.O."/>
            <person name="Kuo R.C."/>
            <person name="Labutti K."/>
            <person name="Haridas S."/>
            <person name="Kuo A."/>
            <person name="Salamov A."/>
            <person name="Ahrendt S.R."/>
            <person name="Lipzen A."/>
            <person name="Sullivan W."/>
            <person name="Andreopoulos W.B."/>
            <person name="Clum A."/>
            <person name="Lindquist E."/>
            <person name="Daum C."/>
            <person name="Ramamoorthy G.K."/>
            <person name="Gryganskyi A."/>
            <person name="Culley D."/>
            <person name="Magnuson J.K."/>
            <person name="James T.Y."/>
            <person name="O'Malley M.A."/>
            <person name="Stajich J.E."/>
            <person name="Spatafora J.W."/>
            <person name="Visel A."/>
            <person name="Grigoriev I.V."/>
        </authorList>
    </citation>
    <scope>NUCLEOTIDE SEQUENCE [LARGE SCALE GENOMIC DNA]</scope>
    <source>
        <strain evidence="3 4">JEL800</strain>
    </source>
</reference>
<accession>A0A1Y2BTD6</accession>
<organism evidence="3 4">
    <name type="scientific">Rhizoclosmatium globosum</name>
    <dbReference type="NCBI Taxonomy" id="329046"/>
    <lineage>
        <taxon>Eukaryota</taxon>
        <taxon>Fungi</taxon>
        <taxon>Fungi incertae sedis</taxon>
        <taxon>Chytridiomycota</taxon>
        <taxon>Chytridiomycota incertae sedis</taxon>
        <taxon>Chytridiomycetes</taxon>
        <taxon>Chytridiales</taxon>
        <taxon>Chytriomycetaceae</taxon>
        <taxon>Rhizoclosmatium</taxon>
    </lineage>
</organism>
<name>A0A1Y2BTD6_9FUNG</name>
<gene>
    <name evidence="3" type="ORF">BCR33DRAFT_442948</name>
</gene>
<dbReference type="AlphaFoldDB" id="A0A1Y2BTD6"/>
<protein>
    <submittedName>
        <fullName evidence="3">Uncharacterized protein</fullName>
    </submittedName>
</protein>
<dbReference type="Proteomes" id="UP000193642">
    <property type="component" value="Unassembled WGS sequence"/>
</dbReference>
<feature type="transmembrane region" description="Helical" evidence="2">
    <location>
        <begin position="239"/>
        <end position="258"/>
    </location>
</feature>
<comment type="caution">
    <text evidence="3">The sequence shown here is derived from an EMBL/GenBank/DDBJ whole genome shotgun (WGS) entry which is preliminary data.</text>
</comment>
<dbReference type="OrthoDB" id="2130671at2759"/>
<evidence type="ECO:0000313" key="3">
    <source>
        <dbReference type="EMBL" id="ORY38003.1"/>
    </source>
</evidence>
<feature type="compositionally biased region" description="Polar residues" evidence="1">
    <location>
        <begin position="334"/>
        <end position="348"/>
    </location>
</feature>
<evidence type="ECO:0000256" key="1">
    <source>
        <dbReference type="SAM" id="MobiDB-lite"/>
    </source>
</evidence>